<evidence type="ECO:0000313" key="1">
    <source>
        <dbReference type="EMBL" id="TGK69600.1"/>
    </source>
</evidence>
<proteinExistence type="predicted"/>
<dbReference type="AlphaFoldDB" id="A0A6N4Q4V2"/>
<dbReference type="RefSeq" id="WP_135634804.1">
    <property type="nucleotide sequence ID" value="NZ_JAMQPQ010000001.1"/>
</dbReference>
<dbReference type="EMBL" id="RQFF01000030">
    <property type="protein sequence ID" value="TGK69600.1"/>
    <property type="molecule type" value="Genomic_DNA"/>
</dbReference>
<name>A0A6N4Q4V2_9LEPT</name>
<evidence type="ECO:0000313" key="2">
    <source>
        <dbReference type="Proteomes" id="UP000297239"/>
    </source>
</evidence>
<sequence>MLINKETNPERDLYFLGAKVIQAVSGKKGDEFSFLDILQIVNEEIVISPNLLALTLNWLYILGTIELTENGNIKKCF</sequence>
<gene>
    <name evidence="1" type="ORF">EHQ18_12475</name>
</gene>
<accession>A0A6N4Q4V2</accession>
<dbReference type="Proteomes" id="UP000297239">
    <property type="component" value="Unassembled WGS sequence"/>
</dbReference>
<comment type="caution">
    <text evidence="1">The sequence shown here is derived from an EMBL/GenBank/DDBJ whole genome shotgun (WGS) entry which is preliminary data.</text>
</comment>
<reference evidence="1" key="1">
    <citation type="journal article" date="2019" name="PLoS Negl. Trop. Dis.">
        <title>Revisiting the worldwide diversity of Leptospira species in the environment.</title>
        <authorList>
            <person name="Vincent A.T."/>
            <person name="Schiettekatte O."/>
            <person name="Bourhy P."/>
            <person name="Veyrier F.J."/>
            <person name="Picardeau M."/>
        </authorList>
    </citation>
    <scope>NUCLEOTIDE SEQUENCE [LARGE SCALE GENOMIC DNA]</scope>
    <source>
        <strain evidence="1">201800293</strain>
    </source>
</reference>
<organism evidence="1 2">
    <name type="scientific">Leptospira kanakyensis</name>
    <dbReference type="NCBI Taxonomy" id="2484968"/>
    <lineage>
        <taxon>Bacteria</taxon>
        <taxon>Pseudomonadati</taxon>
        <taxon>Spirochaetota</taxon>
        <taxon>Spirochaetia</taxon>
        <taxon>Leptospirales</taxon>
        <taxon>Leptospiraceae</taxon>
        <taxon>Leptospira</taxon>
    </lineage>
</organism>
<evidence type="ECO:0008006" key="3">
    <source>
        <dbReference type="Google" id="ProtNLM"/>
    </source>
</evidence>
<dbReference type="InterPro" id="IPR046897">
    <property type="entry name" value="ABC-3C_MC6"/>
</dbReference>
<keyword evidence="2" id="KW-1185">Reference proteome</keyword>
<protein>
    <recommendedName>
        <fullName evidence="3">Acetylserotonin O-methyltransferase dimerisation domain-containing protein</fullName>
    </recommendedName>
</protein>
<dbReference type="OrthoDB" id="6636604at2"/>
<dbReference type="Pfam" id="PF20293">
    <property type="entry name" value="MC6"/>
    <property type="match status" value="1"/>
</dbReference>